<dbReference type="AlphaFoldDB" id="A0A0J3VPW1"/>
<reference evidence="1 2" key="1">
    <citation type="submission" date="2018-06" db="EMBL/GenBank/DDBJ databases">
        <authorList>
            <consortium name="Pathogen Informatics"/>
            <person name="Doyle S."/>
        </authorList>
    </citation>
    <scope>NUCLEOTIDE SEQUENCE [LARGE SCALE GENOMIC DNA]</scope>
    <source>
        <strain evidence="1 2">NCTC10764</strain>
    </source>
</reference>
<evidence type="ECO:0000313" key="1">
    <source>
        <dbReference type="EMBL" id="STE73515.1"/>
    </source>
</evidence>
<organism evidence="1 2">
    <name type="scientific">Escherichia coli</name>
    <dbReference type="NCBI Taxonomy" id="562"/>
    <lineage>
        <taxon>Bacteria</taxon>
        <taxon>Pseudomonadati</taxon>
        <taxon>Pseudomonadota</taxon>
        <taxon>Gammaproteobacteria</taxon>
        <taxon>Enterobacterales</taxon>
        <taxon>Enterobacteriaceae</taxon>
        <taxon>Escherichia</taxon>
    </lineage>
</organism>
<accession>A0A0J3VPW1</accession>
<dbReference type="Proteomes" id="UP000255201">
    <property type="component" value="Unassembled WGS sequence"/>
</dbReference>
<gene>
    <name evidence="1" type="primary">yeeU_4</name>
    <name evidence="1" type="ORF">NCTC10764_04271</name>
</gene>
<dbReference type="EMBL" id="UFZL01000002">
    <property type="protein sequence ID" value="STE73515.1"/>
    <property type="molecule type" value="Genomic_DNA"/>
</dbReference>
<name>A0A0J3VPW1_ECOLX</name>
<proteinExistence type="predicted"/>
<sequence>MSRIITTTVYTLHELSSTAQEKARDWYRQHHADSNWYENVYEDFREV</sequence>
<protein>
    <submittedName>
        <fullName evidence="1">Antitoxin of the YeeV-YeeU toxin-antitoxin system</fullName>
    </submittedName>
</protein>
<evidence type="ECO:0000313" key="2">
    <source>
        <dbReference type="Proteomes" id="UP000255201"/>
    </source>
</evidence>